<evidence type="ECO:0000256" key="4">
    <source>
        <dbReference type="RuleBase" id="RU004560"/>
    </source>
</evidence>
<dbReference type="InterPro" id="IPR016491">
    <property type="entry name" value="Septin"/>
</dbReference>
<dbReference type="Gene3D" id="3.40.50.300">
    <property type="entry name" value="P-loop containing nucleotide triphosphate hydrolases"/>
    <property type="match status" value="1"/>
</dbReference>
<evidence type="ECO:0000256" key="2">
    <source>
        <dbReference type="ARBA" id="ARBA00022741"/>
    </source>
</evidence>
<organism evidence="6 7">
    <name type="scientific">Candida maltosa (strain Xu316)</name>
    <name type="common">Yeast</name>
    <dbReference type="NCBI Taxonomy" id="1245528"/>
    <lineage>
        <taxon>Eukaryota</taxon>
        <taxon>Fungi</taxon>
        <taxon>Dikarya</taxon>
        <taxon>Ascomycota</taxon>
        <taxon>Saccharomycotina</taxon>
        <taxon>Pichiomycetes</taxon>
        <taxon>Debaryomycetaceae</taxon>
        <taxon>Candida/Lodderomyces clade</taxon>
        <taxon>Candida</taxon>
    </lineage>
</organism>
<dbReference type="OrthoDB" id="416553at2759"/>
<dbReference type="PIRSF" id="PIRSF006698">
    <property type="entry name" value="Septin"/>
    <property type="match status" value="1"/>
</dbReference>
<dbReference type="GO" id="GO:0005938">
    <property type="term" value="C:cell cortex"/>
    <property type="evidence" value="ECO:0007669"/>
    <property type="project" value="UniProtKB-ARBA"/>
</dbReference>
<evidence type="ECO:0000256" key="3">
    <source>
        <dbReference type="ARBA" id="ARBA00023134"/>
    </source>
</evidence>
<feature type="domain" description="Septin-type G" evidence="5">
    <location>
        <begin position="16"/>
        <end position="307"/>
    </location>
</feature>
<keyword evidence="3 4" id="KW-0342">GTP-binding</keyword>
<evidence type="ECO:0000313" key="6">
    <source>
        <dbReference type="EMBL" id="EMG46553.1"/>
    </source>
</evidence>
<dbReference type="HOGENOM" id="CLU_017718_7_0_1"/>
<protein>
    <submittedName>
        <fullName evidence="6">Meiotic septin, putative (Sporulation-regulated protein, putative)</fullName>
    </submittedName>
</protein>
<comment type="caution">
    <text evidence="6">The sequence shown here is derived from an EMBL/GenBank/DDBJ whole genome shotgun (WGS) entry which is preliminary data.</text>
</comment>
<keyword evidence="2 4" id="KW-0547">Nucleotide-binding</keyword>
<proteinExistence type="inferred from homology"/>
<comment type="subcellular location">
    <subcellularLocation>
        <location evidence="1">Bud neck</location>
    </subcellularLocation>
</comment>
<dbReference type="InterPro" id="IPR027417">
    <property type="entry name" value="P-loop_NTPase"/>
</dbReference>
<evidence type="ECO:0000256" key="1">
    <source>
        <dbReference type="ARBA" id="ARBA00004266"/>
    </source>
</evidence>
<dbReference type="GO" id="GO:0032156">
    <property type="term" value="C:septin cytoskeleton"/>
    <property type="evidence" value="ECO:0007669"/>
    <property type="project" value="UniProtKB-ARBA"/>
</dbReference>
<dbReference type="Pfam" id="PF00735">
    <property type="entry name" value="Septin"/>
    <property type="match status" value="1"/>
</dbReference>
<reference evidence="6 7" key="1">
    <citation type="submission" date="2013-02" db="EMBL/GenBank/DDBJ databases">
        <title>Genome sequence of Candida maltosa Xu316, a potential industrial strain for xylitol and ethanol production.</title>
        <authorList>
            <person name="Yu J."/>
            <person name="Wang Q."/>
            <person name="Geng X."/>
            <person name="Bao W."/>
            <person name="He P."/>
            <person name="Cai J."/>
        </authorList>
    </citation>
    <scope>NUCLEOTIDE SEQUENCE [LARGE SCALE GENOMIC DNA]</scope>
    <source>
        <strain evidence="7">Xu316</strain>
    </source>
</reference>
<dbReference type="AlphaFoldDB" id="M3J3S5"/>
<dbReference type="PANTHER" id="PTHR18884">
    <property type="entry name" value="SEPTIN"/>
    <property type="match status" value="1"/>
</dbReference>
<dbReference type="eggNOG" id="KOG1547">
    <property type="taxonomic scope" value="Eukaryota"/>
</dbReference>
<dbReference type="Proteomes" id="UP000011777">
    <property type="component" value="Unassembled WGS sequence"/>
</dbReference>
<evidence type="ECO:0000313" key="7">
    <source>
        <dbReference type="Proteomes" id="UP000011777"/>
    </source>
</evidence>
<dbReference type="GO" id="GO:0005525">
    <property type="term" value="F:GTP binding"/>
    <property type="evidence" value="ECO:0007669"/>
    <property type="project" value="UniProtKB-KW"/>
</dbReference>
<accession>M3J3S5</accession>
<dbReference type="SUPFAM" id="SSF52540">
    <property type="entry name" value="P-loop containing nucleoside triphosphate hydrolases"/>
    <property type="match status" value="1"/>
</dbReference>
<dbReference type="PROSITE" id="PS51719">
    <property type="entry name" value="G_SEPTIN"/>
    <property type="match status" value="1"/>
</dbReference>
<gene>
    <name evidence="6" type="ORF">G210_3185</name>
</gene>
<sequence>MVLSAENIRQKQKLIKGVNFNLLVVGVNDLGKKTFINTLIQKQYYQAGTNEANSNCIYKSNTNESSDTLDYSDFSIETNSFYFPGSSVPIKLRVSVTNNFGFNCYDDSHGNLLLSFIENQLRSMSNEEMKITRTANVQDGRIHLALYFLYPSKTLSKFDIEMMSKICHRVNLLPVIAYRDSLTDDELDEVRKSILNDIMKHRIKIFDFLGNVVDDEESNEFATVSSEEYRFYSELNKSIPFAIIGANRFNDSGLLRSTQWGEIDVENEHLCDVKLLRTVIFESHLQEFKDTTVNNIYENFRIEQLMEKRVLSQHR</sequence>
<dbReference type="STRING" id="1245528.M3J3S5"/>
<dbReference type="InterPro" id="IPR030379">
    <property type="entry name" value="G_SEPTIN_dom"/>
</dbReference>
<name>M3J3S5_CANMX</name>
<keyword evidence="7" id="KW-1185">Reference proteome</keyword>
<dbReference type="GO" id="GO:0005935">
    <property type="term" value="C:cellular bud neck"/>
    <property type="evidence" value="ECO:0007669"/>
    <property type="project" value="UniProtKB-SubCell"/>
</dbReference>
<comment type="similarity">
    <text evidence="4">Belongs to the TRAFAC class TrmE-Era-EngA-EngB-Septin-like GTPase superfamily. Septin GTPase family.</text>
</comment>
<evidence type="ECO:0000259" key="5">
    <source>
        <dbReference type="PROSITE" id="PS51719"/>
    </source>
</evidence>
<dbReference type="OMA" id="KRGIQFC"/>
<dbReference type="EMBL" id="AOGT01001967">
    <property type="protein sequence ID" value="EMG46553.1"/>
    <property type="molecule type" value="Genomic_DNA"/>
</dbReference>